<proteinExistence type="predicted"/>
<keyword evidence="3" id="KW-1185">Reference proteome</keyword>
<gene>
    <name evidence="2" type="ORF">CROQUDRAFT_21417</name>
</gene>
<evidence type="ECO:0000259" key="1">
    <source>
        <dbReference type="Pfam" id="PF18802"/>
    </source>
</evidence>
<evidence type="ECO:0000313" key="3">
    <source>
        <dbReference type="Proteomes" id="UP000886653"/>
    </source>
</evidence>
<dbReference type="Proteomes" id="UP000886653">
    <property type="component" value="Unassembled WGS sequence"/>
</dbReference>
<dbReference type="EMBL" id="MU167451">
    <property type="protein sequence ID" value="KAG0140356.1"/>
    <property type="molecule type" value="Genomic_DNA"/>
</dbReference>
<dbReference type="OrthoDB" id="2506814at2759"/>
<accession>A0A9P6NAT2</accession>
<dbReference type="AlphaFoldDB" id="A0A9P6NAT2"/>
<dbReference type="PANTHER" id="PTHR33096">
    <property type="entry name" value="CXC2 DOMAIN-CONTAINING PROTEIN"/>
    <property type="match status" value="1"/>
</dbReference>
<organism evidence="2 3">
    <name type="scientific">Cronartium quercuum f. sp. fusiforme G11</name>
    <dbReference type="NCBI Taxonomy" id="708437"/>
    <lineage>
        <taxon>Eukaryota</taxon>
        <taxon>Fungi</taxon>
        <taxon>Dikarya</taxon>
        <taxon>Basidiomycota</taxon>
        <taxon>Pucciniomycotina</taxon>
        <taxon>Pucciniomycetes</taxon>
        <taxon>Pucciniales</taxon>
        <taxon>Coleosporiaceae</taxon>
        <taxon>Cronartium</taxon>
    </lineage>
</organism>
<dbReference type="Pfam" id="PF18802">
    <property type="entry name" value="CxC1"/>
    <property type="match status" value="1"/>
</dbReference>
<sequence length="81" mass="9270">LLYAGYIPSSPQKPRTAFSIPLVQLHHWLWQNSALPTKAFVDGITVFINDRSTSPLYARTLNGKKTERDLRKPFTHSVDLF</sequence>
<protein>
    <recommendedName>
        <fullName evidence="1">CxC1-like cysteine cluster associated with KDZ transposases domain-containing protein</fullName>
    </recommendedName>
</protein>
<dbReference type="InterPro" id="IPR041320">
    <property type="entry name" value="CxC1"/>
</dbReference>
<feature type="domain" description="CxC1-like cysteine cluster associated with KDZ transposases" evidence="1">
    <location>
        <begin position="1"/>
        <end position="52"/>
    </location>
</feature>
<feature type="non-terminal residue" evidence="2">
    <location>
        <position position="81"/>
    </location>
</feature>
<evidence type="ECO:0000313" key="2">
    <source>
        <dbReference type="EMBL" id="KAG0140356.1"/>
    </source>
</evidence>
<comment type="caution">
    <text evidence="2">The sequence shown here is derived from an EMBL/GenBank/DDBJ whole genome shotgun (WGS) entry which is preliminary data.</text>
</comment>
<reference evidence="2" key="1">
    <citation type="submission" date="2013-11" db="EMBL/GenBank/DDBJ databases">
        <title>Genome sequence of the fusiform rust pathogen reveals effectors for host alternation and coevolution with pine.</title>
        <authorList>
            <consortium name="DOE Joint Genome Institute"/>
            <person name="Smith K."/>
            <person name="Pendleton A."/>
            <person name="Kubisiak T."/>
            <person name="Anderson C."/>
            <person name="Salamov A."/>
            <person name="Aerts A."/>
            <person name="Riley R."/>
            <person name="Clum A."/>
            <person name="Lindquist E."/>
            <person name="Ence D."/>
            <person name="Campbell M."/>
            <person name="Kronenberg Z."/>
            <person name="Feau N."/>
            <person name="Dhillon B."/>
            <person name="Hamelin R."/>
            <person name="Burleigh J."/>
            <person name="Smith J."/>
            <person name="Yandell M."/>
            <person name="Nelson C."/>
            <person name="Grigoriev I."/>
            <person name="Davis J."/>
        </authorList>
    </citation>
    <scope>NUCLEOTIDE SEQUENCE</scope>
    <source>
        <strain evidence="2">G11</strain>
    </source>
</reference>
<feature type="non-terminal residue" evidence="2">
    <location>
        <position position="1"/>
    </location>
</feature>
<dbReference type="PANTHER" id="PTHR33096:SF1">
    <property type="entry name" value="CXC1-LIKE CYSTEINE CLUSTER ASSOCIATED WITH KDZ TRANSPOSASES DOMAIN-CONTAINING PROTEIN"/>
    <property type="match status" value="1"/>
</dbReference>
<name>A0A9P6NAT2_9BASI</name>